<comment type="caution">
    <text evidence="3">The sequence shown here is derived from an EMBL/GenBank/DDBJ whole genome shotgun (WGS) entry which is preliminary data.</text>
</comment>
<reference evidence="3 4" key="1">
    <citation type="journal article" date="2019" name="Int. J. Syst. Evol. Microbiol.">
        <title>The Global Catalogue of Microorganisms (GCM) 10K type strain sequencing project: providing services to taxonomists for standard genome sequencing and annotation.</title>
        <authorList>
            <consortium name="The Broad Institute Genomics Platform"/>
            <consortium name="The Broad Institute Genome Sequencing Center for Infectious Disease"/>
            <person name="Wu L."/>
            <person name="Ma J."/>
        </authorList>
    </citation>
    <scope>NUCLEOTIDE SEQUENCE [LARGE SCALE GENOMIC DNA]</scope>
    <source>
        <strain evidence="3 4">JCM 6307</strain>
    </source>
</reference>
<name>A0ABN3LEZ0_9ACTN</name>
<feature type="transmembrane region" description="Helical" evidence="2">
    <location>
        <begin position="35"/>
        <end position="59"/>
    </location>
</feature>
<proteinExistence type="predicted"/>
<protein>
    <recommendedName>
        <fullName evidence="5">Cellulose synthase</fullName>
    </recommendedName>
</protein>
<keyword evidence="2" id="KW-0812">Transmembrane</keyword>
<accession>A0ABN3LEZ0</accession>
<evidence type="ECO:0000313" key="4">
    <source>
        <dbReference type="Proteomes" id="UP001501358"/>
    </source>
</evidence>
<feature type="transmembrane region" description="Helical" evidence="2">
    <location>
        <begin position="6"/>
        <end position="23"/>
    </location>
</feature>
<dbReference type="Proteomes" id="UP001501358">
    <property type="component" value="Unassembled WGS sequence"/>
</dbReference>
<evidence type="ECO:0000256" key="1">
    <source>
        <dbReference type="SAM" id="MobiDB-lite"/>
    </source>
</evidence>
<feature type="compositionally biased region" description="Low complexity" evidence="1">
    <location>
        <begin position="106"/>
        <end position="119"/>
    </location>
</feature>
<dbReference type="RefSeq" id="WP_344382503.1">
    <property type="nucleotide sequence ID" value="NZ_BAAATA010000007.1"/>
</dbReference>
<feature type="region of interest" description="Disordered" evidence="1">
    <location>
        <begin position="99"/>
        <end position="146"/>
    </location>
</feature>
<dbReference type="EMBL" id="BAAATA010000007">
    <property type="protein sequence ID" value="GAA2481304.1"/>
    <property type="molecule type" value="Genomic_DNA"/>
</dbReference>
<evidence type="ECO:0008006" key="5">
    <source>
        <dbReference type="Google" id="ProtNLM"/>
    </source>
</evidence>
<feature type="transmembrane region" description="Helical" evidence="2">
    <location>
        <begin position="71"/>
        <end position="89"/>
    </location>
</feature>
<organism evidence="3 4">
    <name type="scientific">Streptomyces thermolineatus</name>
    <dbReference type="NCBI Taxonomy" id="44033"/>
    <lineage>
        <taxon>Bacteria</taxon>
        <taxon>Bacillati</taxon>
        <taxon>Actinomycetota</taxon>
        <taxon>Actinomycetes</taxon>
        <taxon>Kitasatosporales</taxon>
        <taxon>Streptomycetaceae</taxon>
        <taxon>Streptomyces</taxon>
    </lineage>
</organism>
<keyword evidence="2" id="KW-0472">Membrane</keyword>
<gene>
    <name evidence="3" type="ORF">GCM10010406_17000</name>
</gene>
<evidence type="ECO:0000313" key="3">
    <source>
        <dbReference type="EMBL" id="GAA2481304.1"/>
    </source>
</evidence>
<evidence type="ECO:0000256" key="2">
    <source>
        <dbReference type="SAM" id="Phobius"/>
    </source>
</evidence>
<keyword evidence="4" id="KW-1185">Reference proteome</keyword>
<sequence>MLTSTVCVALSAAGLVVALLTAWRRRFSAAARIAAVALLPVGLYLTGLVTVAGRIVSALGRWAADLVLDPGVWAGFAVLAASALLYAAGRVGRRRTVRRTAGERGAGAVTAAPGASAQALGRGTSPAAESAPKPGRKAPKDDDPLAGFEEIEEILRRRGI</sequence>
<keyword evidence="2" id="KW-1133">Transmembrane helix</keyword>